<feature type="region of interest" description="Disordered" evidence="1">
    <location>
        <begin position="1"/>
        <end position="34"/>
    </location>
</feature>
<accession>A0A6J4NJQ9</accession>
<feature type="non-terminal residue" evidence="2">
    <location>
        <position position="1"/>
    </location>
</feature>
<feature type="compositionally biased region" description="Basic residues" evidence="1">
    <location>
        <begin position="1"/>
        <end position="10"/>
    </location>
</feature>
<name>A0A6J4NJQ9_9ACTN</name>
<feature type="non-terminal residue" evidence="2">
    <location>
        <position position="117"/>
    </location>
</feature>
<proteinExistence type="predicted"/>
<dbReference type="EMBL" id="CADCUK010000169">
    <property type="protein sequence ID" value="CAA9387797.1"/>
    <property type="molecule type" value="Genomic_DNA"/>
</dbReference>
<protein>
    <submittedName>
        <fullName evidence="2">Uncharacterized protein</fullName>
    </submittedName>
</protein>
<evidence type="ECO:0000313" key="2">
    <source>
        <dbReference type="EMBL" id="CAA9387797.1"/>
    </source>
</evidence>
<sequence>GGLQHHRLLRAGRPAARGGAGEPRSLLARRGHRPDLRLRVGTDLHGRAQADDLRAARAGGRAAGHVRDPVHLRRLRLGGGPPAGGRARRARRAHLRGLATHRLRCTCRCSRGLAPAL</sequence>
<reference evidence="2" key="1">
    <citation type="submission" date="2020-02" db="EMBL/GenBank/DDBJ databases">
        <authorList>
            <person name="Meier V. D."/>
        </authorList>
    </citation>
    <scope>NUCLEOTIDE SEQUENCE</scope>
    <source>
        <strain evidence="2">AVDCRST_MAG47</strain>
    </source>
</reference>
<gene>
    <name evidence="2" type="ORF">AVDCRST_MAG47-2620</name>
</gene>
<dbReference type="AlphaFoldDB" id="A0A6J4NJQ9"/>
<organism evidence="2">
    <name type="scientific">uncultured Nocardioidaceae bacterium</name>
    <dbReference type="NCBI Taxonomy" id="253824"/>
    <lineage>
        <taxon>Bacteria</taxon>
        <taxon>Bacillati</taxon>
        <taxon>Actinomycetota</taxon>
        <taxon>Actinomycetes</taxon>
        <taxon>Propionibacteriales</taxon>
        <taxon>Nocardioidaceae</taxon>
        <taxon>environmental samples</taxon>
    </lineage>
</organism>
<evidence type="ECO:0000256" key="1">
    <source>
        <dbReference type="SAM" id="MobiDB-lite"/>
    </source>
</evidence>